<dbReference type="GO" id="GO:0003677">
    <property type="term" value="F:DNA binding"/>
    <property type="evidence" value="ECO:0007669"/>
    <property type="project" value="UniProtKB-UniRule"/>
</dbReference>
<dbReference type="GO" id="GO:0005634">
    <property type="term" value="C:nucleus"/>
    <property type="evidence" value="ECO:0007669"/>
    <property type="project" value="UniProtKB-SubCell"/>
</dbReference>
<accession>A0A8J5CBW7</accession>
<evidence type="ECO:0000313" key="7">
    <source>
        <dbReference type="Proteomes" id="UP000770661"/>
    </source>
</evidence>
<evidence type="ECO:0000256" key="3">
    <source>
        <dbReference type="RuleBase" id="RU000682"/>
    </source>
</evidence>
<dbReference type="SMART" id="SM00389">
    <property type="entry name" value="HOX"/>
    <property type="match status" value="1"/>
</dbReference>
<feature type="compositionally biased region" description="Pro residues" evidence="4">
    <location>
        <begin position="302"/>
        <end position="312"/>
    </location>
</feature>
<dbReference type="SUPFAM" id="SSF46689">
    <property type="entry name" value="Homeodomain-like"/>
    <property type="match status" value="1"/>
</dbReference>
<dbReference type="AlphaFoldDB" id="A0A8J5CBW7"/>
<evidence type="ECO:0000313" key="6">
    <source>
        <dbReference type="EMBL" id="KAG0718803.1"/>
    </source>
</evidence>
<keyword evidence="7" id="KW-1185">Reference proteome</keyword>
<evidence type="ECO:0000256" key="4">
    <source>
        <dbReference type="SAM" id="MobiDB-lite"/>
    </source>
</evidence>
<feature type="region of interest" description="Disordered" evidence="4">
    <location>
        <begin position="343"/>
        <end position="372"/>
    </location>
</feature>
<dbReference type="PROSITE" id="PS50071">
    <property type="entry name" value="HOMEOBOX_2"/>
    <property type="match status" value="1"/>
</dbReference>
<dbReference type="Gene3D" id="1.10.10.60">
    <property type="entry name" value="Homeodomain-like"/>
    <property type="match status" value="1"/>
</dbReference>
<feature type="DNA-binding region" description="Homeobox" evidence="2">
    <location>
        <begin position="188"/>
        <end position="247"/>
    </location>
</feature>
<comment type="subcellular location">
    <subcellularLocation>
        <location evidence="1 2 3">Nucleus</location>
    </subcellularLocation>
</comment>
<feature type="compositionally biased region" description="Basic and acidic residues" evidence="4">
    <location>
        <begin position="251"/>
        <end position="263"/>
    </location>
</feature>
<keyword evidence="2 3" id="KW-0539">Nucleus</keyword>
<comment type="caution">
    <text evidence="6">The sequence shown here is derived from an EMBL/GenBank/DDBJ whole genome shotgun (WGS) entry which is preliminary data.</text>
</comment>
<gene>
    <name evidence="6" type="ORF">GWK47_051754</name>
</gene>
<feature type="compositionally biased region" description="Low complexity" evidence="4">
    <location>
        <begin position="351"/>
        <end position="372"/>
    </location>
</feature>
<keyword evidence="2 3" id="KW-0371">Homeobox</keyword>
<reference evidence="6" key="1">
    <citation type="submission" date="2020-07" db="EMBL/GenBank/DDBJ databases">
        <title>The High-quality genome of the commercially important snow crab, Chionoecetes opilio.</title>
        <authorList>
            <person name="Jeong J.-H."/>
            <person name="Ryu S."/>
        </authorList>
    </citation>
    <scope>NUCLEOTIDE SEQUENCE</scope>
    <source>
        <strain evidence="6">MADBK_172401_WGS</strain>
        <tissue evidence="6">Digestive gland</tissue>
    </source>
</reference>
<dbReference type="InterPro" id="IPR001356">
    <property type="entry name" value="HD"/>
</dbReference>
<name>A0A8J5CBW7_CHIOP</name>
<evidence type="ECO:0000256" key="2">
    <source>
        <dbReference type="PROSITE-ProRule" id="PRU00108"/>
    </source>
</evidence>
<sequence length="413" mass="45960">MLTQLELHGATGSLGVDEDSGMSGSPLDGLAEYPMEQAEFEYFDTSLGSDAYYDGPQHQDLQQSLAVTPDLTSPSMCGITENILIYDQENIPNFIAEDLKFPEDIKPYEDALQAGEVELKFEEDIQDYEKFAKTFTRTAWGVTMHTRTISALATCTKRWTLNTTYPVQRSRQIISGVRLKFLSSASLTSSSKTKVGPLQRRALDSIFRVTDKPSRGLLLHIASELNLHHITVKNFFANARRRLRRAAARLNDPERTRRENERRKEKRRLAALASATQGSPEGKGGVGSASVKMSSPRRSPSDSPPPREPPVVSPERKALMEKLADKVQRSVAQRSLAAELELPSCNPSQHPSNPSCSSNTPSSLPLPTTPSTCWPHRSHHITRCLKTIFFHKPLQSCCPKPHTTSWHSPHTTC</sequence>
<evidence type="ECO:0000256" key="1">
    <source>
        <dbReference type="ARBA" id="ARBA00004123"/>
    </source>
</evidence>
<dbReference type="Pfam" id="PF00046">
    <property type="entry name" value="Homeodomain"/>
    <property type="match status" value="1"/>
</dbReference>
<dbReference type="EMBL" id="JACEEZ010015464">
    <property type="protein sequence ID" value="KAG0718803.1"/>
    <property type="molecule type" value="Genomic_DNA"/>
</dbReference>
<feature type="domain" description="Homeobox" evidence="5">
    <location>
        <begin position="186"/>
        <end position="246"/>
    </location>
</feature>
<keyword evidence="2 3" id="KW-0238">DNA-binding</keyword>
<dbReference type="Proteomes" id="UP000770661">
    <property type="component" value="Unassembled WGS sequence"/>
</dbReference>
<proteinExistence type="predicted"/>
<feature type="region of interest" description="Disordered" evidence="4">
    <location>
        <begin position="247"/>
        <end position="315"/>
    </location>
</feature>
<dbReference type="OrthoDB" id="6373202at2759"/>
<evidence type="ECO:0000259" key="5">
    <source>
        <dbReference type="PROSITE" id="PS50071"/>
    </source>
</evidence>
<protein>
    <recommendedName>
        <fullName evidence="5">Homeobox domain-containing protein</fullName>
    </recommendedName>
</protein>
<organism evidence="6 7">
    <name type="scientific">Chionoecetes opilio</name>
    <name type="common">Atlantic snow crab</name>
    <name type="synonym">Cancer opilio</name>
    <dbReference type="NCBI Taxonomy" id="41210"/>
    <lineage>
        <taxon>Eukaryota</taxon>
        <taxon>Metazoa</taxon>
        <taxon>Ecdysozoa</taxon>
        <taxon>Arthropoda</taxon>
        <taxon>Crustacea</taxon>
        <taxon>Multicrustacea</taxon>
        <taxon>Malacostraca</taxon>
        <taxon>Eumalacostraca</taxon>
        <taxon>Eucarida</taxon>
        <taxon>Decapoda</taxon>
        <taxon>Pleocyemata</taxon>
        <taxon>Brachyura</taxon>
        <taxon>Eubrachyura</taxon>
        <taxon>Majoidea</taxon>
        <taxon>Majidae</taxon>
        <taxon>Chionoecetes</taxon>
    </lineage>
</organism>
<dbReference type="InterPro" id="IPR009057">
    <property type="entry name" value="Homeodomain-like_sf"/>
</dbReference>